<dbReference type="OrthoDB" id="1110708at2"/>
<keyword evidence="8" id="KW-1185">Reference proteome</keyword>
<keyword evidence="5" id="KW-0449">Lipoprotein</keyword>
<reference evidence="7 8" key="1">
    <citation type="submission" date="2020-07" db="EMBL/GenBank/DDBJ databases">
        <title>Taxonomic revisions and descriptions of new bacterial species based on genomic comparisons in the high-G+C-content subgroup of the family Alcaligenaceae.</title>
        <authorList>
            <person name="Szabo A."/>
            <person name="Felfoldi T."/>
        </authorList>
    </citation>
    <scope>NUCLEOTIDE SEQUENCE [LARGE SCALE GENOMIC DNA]</scope>
    <source>
        <strain evidence="7 8">DSM 25667</strain>
    </source>
</reference>
<gene>
    <name evidence="7" type="ORF">H0A62_09935</name>
</gene>
<keyword evidence="3" id="KW-0472">Membrane</keyword>
<dbReference type="EMBL" id="JACCEV010000002">
    <property type="protein sequence ID" value="NYT85923.1"/>
    <property type="molecule type" value="Genomic_DNA"/>
</dbReference>
<protein>
    <submittedName>
        <fullName evidence="7">Curli production assembly/transport protein CsgG</fullName>
    </submittedName>
</protein>
<evidence type="ECO:0000256" key="6">
    <source>
        <dbReference type="SAM" id="SignalP"/>
    </source>
</evidence>
<dbReference type="Proteomes" id="UP000554144">
    <property type="component" value="Unassembled WGS sequence"/>
</dbReference>
<accession>A0A853H5W8</accession>
<keyword evidence="1" id="KW-1003">Cell membrane</keyword>
<dbReference type="RefSeq" id="WP_130039467.1">
    <property type="nucleotide sequence ID" value="NZ_JACCEV010000002.1"/>
</dbReference>
<evidence type="ECO:0000256" key="5">
    <source>
        <dbReference type="ARBA" id="ARBA00023288"/>
    </source>
</evidence>
<keyword evidence="4" id="KW-0564">Palmitate</keyword>
<evidence type="ECO:0000313" key="7">
    <source>
        <dbReference type="EMBL" id="NYT85923.1"/>
    </source>
</evidence>
<comment type="caution">
    <text evidence="7">The sequence shown here is derived from an EMBL/GenBank/DDBJ whole genome shotgun (WGS) entry which is preliminary data.</text>
</comment>
<dbReference type="Pfam" id="PF03783">
    <property type="entry name" value="CsgG"/>
    <property type="match status" value="1"/>
</dbReference>
<keyword evidence="2 6" id="KW-0732">Signal</keyword>
<organism evidence="7 8">
    <name type="scientific">Pollutimonas harenae</name>
    <dbReference type="NCBI Taxonomy" id="657015"/>
    <lineage>
        <taxon>Bacteria</taxon>
        <taxon>Pseudomonadati</taxon>
        <taxon>Pseudomonadota</taxon>
        <taxon>Betaproteobacteria</taxon>
        <taxon>Burkholderiales</taxon>
        <taxon>Alcaligenaceae</taxon>
        <taxon>Pollutimonas</taxon>
    </lineage>
</organism>
<name>A0A853H5W8_9BURK</name>
<evidence type="ECO:0000256" key="1">
    <source>
        <dbReference type="ARBA" id="ARBA00022475"/>
    </source>
</evidence>
<evidence type="ECO:0000256" key="4">
    <source>
        <dbReference type="ARBA" id="ARBA00023139"/>
    </source>
</evidence>
<feature type="chain" id="PRO_5032868704" evidence="6">
    <location>
        <begin position="29"/>
        <end position="314"/>
    </location>
</feature>
<dbReference type="PANTHER" id="PTHR41164:SF1">
    <property type="entry name" value="CURLI PRODUCTION ASSEMBLY_TRANSPORT COMPONENT CSGG"/>
    <property type="match status" value="1"/>
</dbReference>
<evidence type="ECO:0000256" key="2">
    <source>
        <dbReference type="ARBA" id="ARBA00022729"/>
    </source>
</evidence>
<sequence length="314" mass="33904">MNAPHSLKRRGLNLCLVTTLAVMLTACAVPQQPVGVATQAHLTPATPSTRDLLKLPDPKGKIVVAVYGFRDQTGQYKPAPDSSFSTSVTQGAASMLVKALKDSGWFTPVERESLQELLTERRIVRALDGSQADDAPAIHIPALMPASILIDGGVLAYETNLRTGGLGARFLGVGLSTQYRMDQVTIGLRSVDIRTGRVLHTVSTTKTVFSYEVRPSVYKFVNFKDLLEIEAGVTSNEPTQLCVKEAIEAAVIHLTVQGLKDRSWSLKNESDWNSPIIQTYLQEGNTYAINTVEMQEAAAAPNTASPAQPISTGQ</sequence>
<dbReference type="InterPro" id="IPR005534">
    <property type="entry name" value="Curli_assmbl/transp-comp_CsgG"/>
</dbReference>
<feature type="signal peptide" evidence="6">
    <location>
        <begin position="1"/>
        <end position="28"/>
    </location>
</feature>
<proteinExistence type="predicted"/>
<dbReference type="PANTHER" id="PTHR41164">
    <property type="entry name" value="CURLI PRODUCTION ASSEMBLY/TRANSPORT COMPONENT CSGG"/>
    <property type="match status" value="1"/>
</dbReference>
<evidence type="ECO:0000256" key="3">
    <source>
        <dbReference type="ARBA" id="ARBA00023136"/>
    </source>
</evidence>
<dbReference type="GO" id="GO:0030288">
    <property type="term" value="C:outer membrane-bounded periplasmic space"/>
    <property type="evidence" value="ECO:0007669"/>
    <property type="project" value="InterPro"/>
</dbReference>
<evidence type="ECO:0000313" key="8">
    <source>
        <dbReference type="Proteomes" id="UP000554144"/>
    </source>
</evidence>
<dbReference type="AlphaFoldDB" id="A0A853H5W8"/>
<dbReference type="Gene3D" id="3.40.50.10610">
    <property type="entry name" value="ABC-type transport auxiliary lipoprotein component"/>
    <property type="match status" value="2"/>
</dbReference>